<protein>
    <recommendedName>
        <fullName evidence="2">DUF397 domain-containing protein</fullName>
    </recommendedName>
</protein>
<gene>
    <name evidence="3" type="ORF">Acy02nite_63810</name>
</gene>
<dbReference type="EMBL" id="BOMH01000048">
    <property type="protein sequence ID" value="GID68500.1"/>
    <property type="molecule type" value="Genomic_DNA"/>
</dbReference>
<comment type="caution">
    <text evidence="3">The sequence shown here is derived from an EMBL/GenBank/DDBJ whole genome shotgun (WGS) entry which is preliminary data.</text>
</comment>
<reference evidence="3" key="1">
    <citation type="submission" date="2021-01" db="EMBL/GenBank/DDBJ databases">
        <title>Whole genome shotgun sequence of Actinoplanes cyaneus NBRC 14990.</title>
        <authorList>
            <person name="Komaki H."/>
            <person name="Tamura T."/>
        </authorList>
    </citation>
    <scope>NUCLEOTIDE SEQUENCE</scope>
    <source>
        <strain evidence="3">NBRC 14990</strain>
    </source>
</reference>
<evidence type="ECO:0000313" key="4">
    <source>
        <dbReference type="Proteomes" id="UP000619479"/>
    </source>
</evidence>
<dbReference type="InterPro" id="IPR007278">
    <property type="entry name" value="DUF397"/>
</dbReference>
<keyword evidence="4" id="KW-1185">Reference proteome</keyword>
<accession>A0A919IUY0</accession>
<proteinExistence type="predicted"/>
<dbReference type="Pfam" id="PF04149">
    <property type="entry name" value="DUF397"/>
    <property type="match status" value="1"/>
</dbReference>
<dbReference type="AlphaFoldDB" id="A0A919IUY0"/>
<evidence type="ECO:0000259" key="2">
    <source>
        <dbReference type="Pfam" id="PF04149"/>
    </source>
</evidence>
<name>A0A919IUY0_9ACTN</name>
<dbReference type="Proteomes" id="UP000619479">
    <property type="component" value="Unassembled WGS sequence"/>
</dbReference>
<sequence>MAEGDTPTVARRRGRLAFRGTRDRAALPSFRDTSSAGASVAEIRNVPSDCDATVTSNASSGPLAAGGRATLCRETRIGDGMNQDREAIAKQRARANAVWHEAADDKDIILMRQQRTAREHGNHNRPPRAHRQPMSPPTHGRGEKTVESPQMENMNAPAWRKSSRCGTSTCVEVAKIDDTYLVRDSKNPEAAALSFTKAEWDAFVEGVSAGEFRF</sequence>
<feature type="domain" description="DUF397" evidence="2">
    <location>
        <begin position="158"/>
        <end position="207"/>
    </location>
</feature>
<evidence type="ECO:0000256" key="1">
    <source>
        <dbReference type="SAM" id="MobiDB-lite"/>
    </source>
</evidence>
<feature type="region of interest" description="Disordered" evidence="1">
    <location>
        <begin position="117"/>
        <end position="162"/>
    </location>
</feature>
<evidence type="ECO:0000313" key="3">
    <source>
        <dbReference type="EMBL" id="GID68500.1"/>
    </source>
</evidence>
<organism evidence="3 4">
    <name type="scientific">Actinoplanes cyaneus</name>
    <dbReference type="NCBI Taxonomy" id="52696"/>
    <lineage>
        <taxon>Bacteria</taxon>
        <taxon>Bacillati</taxon>
        <taxon>Actinomycetota</taxon>
        <taxon>Actinomycetes</taxon>
        <taxon>Micromonosporales</taxon>
        <taxon>Micromonosporaceae</taxon>
        <taxon>Actinoplanes</taxon>
    </lineage>
</organism>